<evidence type="ECO:0000313" key="2">
    <source>
        <dbReference type="Proteomes" id="UP000828048"/>
    </source>
</evidence>
<gene>
    <name evidence="1" type="ORF">Vadar_000041</name>
</gene>
<evidence type="ECO:0000313" key="1">
    <source>
        <dbReference type="EMBL" id="KAH7864924.1"/>
    </source>
</evidence>
<comment type="caution">
    <text evidence="1">The sequence shown here is derived from an EMBL/GenBank/DDBJ whole genome shotgun (WGS) entry which is preliminary data.</text>
</comment>
<sequence>MLDAEGPRGLTAWDVSPLFWVVGGDGGGGAWAVVVVESSDEMFKIPRNCYKNLFVENVKSTYSVQHLPLAERLGGWKIEKRQRPSLEIYDKYFYHNQSGKMFRTFREVARFIKDASLPRKAPERNNAQSQGLMALEASGSEPLEAASFEETDRKVNNSAFFPLLRVAESLERDRKRRRGENLQHHDKQKETGKGKEKEKEKEKGSSSSEEVTPHLTPERGSECLRRFNNEECNMSQDQSLDSLLILCRSPSPQQINHRYGSHLVFSNPPKMDRSWMLKDRRSKDYEDGVEQFLNFAVIHARDLQSIRCPCRVCGNMRTQGVEEIRNHLFFSGIDQSYQKWIWHGEAATRKAPPFANANANAEDIFHQEADSPPSNDVAETIEMVEAAYNHYTADPKEFKKLLEDAEKPLYHGSNFTKLSALVKLFNYKARN</sequence>
<keyword evidence="2" id="KW-1185">Reference proteome</keyword>
<protein>
    <submittedName>
        <fullName evidence="1">Uncharacterized protein</fullName>
    </submittedName>
</protein>
<organism evidence="1 2">
    <name type="scientific">Vaccinium darrowii</name>
    <dbReference type="NCBI Taxonomy" id="229202"/>
    <lineage>
        <taxon>Eukaryota</taxon>
        <taxon>Viridiplantae</taxon>
        <taxon>Streptophyta</taxon>
        <taxon>Embryophyta</taxon>
        <taxon>Tracheophyta</taxon>
        <taxon>Spermatophyta</taxon>
        <taxon>Magnoliopsida</taxon>
        <taxon>eudicotyledons</taxon>
        <taxon>Gunneridae</taxon>
        <taxon>Pentapetalae</taxon>
        <taxon>asterids</taxon>
        <taxon>Ericales</taxon>
        <taxon>Ericaceae</taxon>
        <taxon>Vaccinioideae</taxon>
        <taxon>Vaccinieae</taxon>
        <taxon>Vaccinium</taxon>
    </lineage>
</organism>
<proteinExistence type="predicted"/>
<dbReference type="EMBL" id="CM037159">
    <property type="protein sequence ID" value="KAH7864924.1"/>
    <property type="molecule type" value="Genomic_DNA"/>
</dbReference>
<reference evidence="1 2" key="1">
    <citation type="journal article" date="2021" name="Hortic Res">
        <title>High-quality reference genome and annotation aids understanding of berry development for evergreen blueberry (Vaccinium darrowii).</title>
        <authorList>
            <person name="Yu J."/>
            <person name="Hulse-Kemp A.M."/>
            <person name="Babiker E."/>
            <person name="Staton M."/>
        </authorList>
    </citation>
    <scope>NUCLEOTIDE SEQUENCE [LARGE SCALE GENOMIC DNA]</scope>
    <source>
        <strain evidence="2">cv. NJ 8807/NJ 8810</strain>
        <tissue evidence="1">Young leaf</tissue>
    </source>
</reference>
<dbReference type="Proteomes" id="UP000828048">
    <property type="component" value="Chromosome 9"/>
</dbReference>
<name>A0ACB7ZHI7_9ERIC</name>
<accession>A0ACB7ZHI7</accession>